<dbReference type="PANTHER" id="PTHR46797:SF1">
    <property type="entry name" value="METHYLPHOSPHONATE SYNTHASE"/>
    <property type="match status" value="1"/>
</dbReference>
<dbReference type="Pfam" id="PF01381">
    <property type="entry name" value="HTH_3"/>
    <property type="match status" value="1"/>
</dbReference>
<evidence type="ECO:0000259" key="2">
    <source>
        <dbReference type="PROSITE" id="PS50943"/>
    </source>
</evidence>
<evidence type="ECO:0000313" key="3">
    <source>
        <dbReference type="EMBL" id="TFU25649.1"/>
    </source>
</evidence>
<evidence type="ECO:0000313" key="4">
    <source>
        <dbReference type="Proteomes" id="UP000297668"/>
    </source>
</evidence>
<protein>
    <submittedName>
        <fullName evidence="3">XRE family transcriptional regulator</fullName>
    </submittedName>
</protein>
<proteinExistence type="predicted"/>
<dbReference type="InterPro" id="IPR010982">
    <property type="entry name" value="Lambda_DNA-bd_dom_sf"/>
</dbReference>
<feature type="domain" description="HTH cro/C1-type" evidence="2">
    <location>
        <begin position="17"/>
        <end position="71"/>
    </location>
</feature>
<dbReference type="PROSITE" id="PS50943">
    <property type="entry name" value="HTH_CROC1"/>
    <property type="match status" value="1"/>
</dbReference>
<evidence type="ECO:0000256" key="1">
    <source>
        <dbReference type="ARBA" id="ARBA00023125"/>
    </source>
</evidence>
<reference evidence="3 4" key="1">
    <citation type="submission" date="2019-03" db="EMBL/GenBank/DDBJ databases">
        <title>Thermus tengchongensis species for the arsenic transformation mechanism.</title>
        <authorList>
            <person name="Yuan G.C."/>
        </authorList>
    </citation>
    <scope>NUCLEOTIDE SEQUENCE [LARGE SCALE GENOMIC DNA]</scope>
    <source>
        <strain evidence="3 4">15W</strain>
    </source>
</reference>
<accession>A0A4Y9FAV8</accession>
<dbReference type="PANTHER" id="PTHR46797">
    <property type="entry name" value="HTH-TYPE TRANSCRIPTIONAL REGULATOR"/>
    <property type="match status" value="1"/>
</dbReference>
<dbReference type="GO" id="GO:0003700">
    <property type="term" value="F:DNA-binding transcription factor activity"/>
    <property type="evidence" value="ECO:0007669"/>
    <property type="project" value="TreeGrafter"/>
</dbReference>
<dbReference type="CDD" id="cd00093">
    <property type="entry name" value="HTH_XRE"/>
    <property type="match status" value="1"/>
</dbReference>
<gene>
    <name evidence="3" type="ORF">E0687_09945</name>
</gene>
<comment type="caution">
    <text evidence="3">The sequence shown here is derived from an EMBL/GenBank/DDBJ whole genome shotgun (WGS) entry which is preliminary data.</text>
</comment>
<keyword evidence="1" id="KW-0238">DNA-binding</keyword>
<dbReference type="SMART" id="SM00530">
    <property type="entry name" value="HTH_XRE"/>
    <property type="match status" value="1"/>
</dbReference>
<dbReference type="InterPro" id="IPR001387">
    <property type="entry name" value="Cro/C1-type_HTH"/>
</dbReference>
<dbReference type="EMBL" id="SJZF01000018">
    <property type="protein sequence ID" value="TFU25649.1"/>
    <property type="molecule type" value="Genomic_DNA"/>
</dbReference>
<dbReference type="Proteomes" id="UP000297668">
    <property type="component" value="Unassembled WGS sequence"/>
</dbReference>
<name>A0A4Y9FAV8_9DEIN</name>
<organism evidence="3 4">
    <name type="scientific">Thermus tengchongensis</name>
    <dbReference type="NCBI Taxonomy" id="1214928"/>
    <lineage>
        <taxon>Bacteria</taxon>
        <taxon>Thermotogati</taxon>
        <taxon>Deinococcota</taxon>
        <taxon>Deinococci</taxon>
        <taxon>Thermales</taxon>
        <taxon>Thermaceae</taxon>
        <taxon>Thermus</taxon>
    </lineage>
</organism>
<dbReference type="AlphaFoldDB" id="A0A4Y9FAV8"/>
<dbReference type="GO" id="GO:0005829">
    <property type="term" value="C:cytosol"/>
    <property type="evidence" value="ECO:0007669"/>
    <property type="project" value="TreeGrafter"/>
</dbReference>
<sequence>MSSTIEAVDAKRIGPVIREARLAKGLSQAKLAKMVGITQPSLSEIERGICAPSAPVMLRLFKALDISEKLIEVLQEARHA</sequence>
<dbReference type="SUPFAM" id="SSF47413">
    <property type="entry name" value="lambda repressor-like DNA-binding domains"/>
    <property type="match status" value="1"/>
</dbReference>
<dbReference type="GO" id="GO:0003677">
    <property type="term" value="F:DNA binding"/>
    <property type="evidence" value="ECO:0007669"/>
    <property type="project" value="UniProtKB-KW"/>
</dbReference>
<dbReference type="InterPro" id="IPR050807">
    <property type="entry name" value="TransReg_Diox_bact_type"/>
</dbReference>
<dbReference type="Gene3D" id="1.10.260.40">
    <property type="entry name" value="lambda repressor-like DNA-binding domains"/>
    <property type="match status" value="1"/>
</dbReference>